<proteinExistence type="predicted"/>
<reference evidence="3" key="1">
    <citation type="submission" date="2022-12" db="EMBL/GenBank/DDBJ databases">
        <title>Reference genome sequencing for broad-spectrum identification of bacterial and archaeal isolates by mass spectrometry.</title>
        <authorList>
            <person name="Sekiguchi Y."/>
            <person name="Tourlousse D.M."/>
        </authorList>
    </citation>
    <scope>NUCLEOTIDE SEQUENCE</scope>
    <source>
        <strain evidence="3">H2</strain>
    </source>
</reference>
<keyword evidence="1" id="KW-1133">Transmembrane helix</keyword>
<feature type="transmembrane region" description="Helical" evidence="1">
    <location>
        <begin position="21"/>
        <end position="42"/>
    </location>
</feature>
<name>A0A9W6G1R8_9BACT</name>
<gene>
    <name evidence="3" type="ORF">GHYDROH2_22690</name>
</gene>
<keyword evidence="1" id="KW-0812">Transmembrane</keyword>
<feature type="domain" description="Type 4 fimbrial biogenesis protein PilX N-terminal" evidence="2">
    <location>
        <begin position="20"/>
        <end position="68"/>
    </location>
</feature>
<dbReference type="InterPro" id="IPR025746">
    <property type="entry name" value="PilX_N_dom"/>
</dbReference>
<evidence type="ECO:0000259" key="2">
    <source>
        <dbReference type="Pfam" id="PF14341"/>
    </source>
</evidence>
<organism evidence="3 4">
    <name type="scientific">Geobacter hydrogenophilus</name>
    <dbReference type="NCBI Taxonomy" id="40983"/>
    <lineage>
        <taxon>Bacteria</taxon>
        <taxon>Pseudomonadati</taxon>
        <taxon>Thermodesulfobacteriota</taxon>
        <taxon>Desulfuromonadia</taxon>
        <taxon>Geobacterales</taxon>
        <taxon>Geobacteraceae</taxon>
        <taxon>Geobacter</taxon>
    </lineage>
</organism>
<protein>
    <recommendedName>
        <fullName evidence="2">Type 4 fimbrial biogenesis protein PilX N-terminal domain-containing protein</fullName>
    </recommendedName>
</protein>
<sequence>MAPTDFQHDATKSTQLANERGAALLIVLVMLLLLTILGATLFTSSTTEIKIAGNYRNTLETFSAADAAAEFAMIYDKIYTSLIPGTTASSWPNAGEGKLLNNDLTEGDPNTENRNFNRINIPGTNVKADIKVDLIAARNNPPPGYGYQEDAGVGAGGEASFKSNVFAITVEAHGPNNARADVEAGMARVVPH</sequence>
<dbReference type="RefSeq" id="WP_214184969.1">
    <property type="nucleotide sequence ID" value="NZ_BSDS01000001.1"/>
</dbReference>
<comment type="caution">
    <text evidence="3">The sequence shown here is derived from an EMBL/GenBank/DDBJ whole genome shotgun (WGS) entry which is preliminary data.</text>
</comment>
<dbReference type="Proteomes" id="UP001144352">
    <property type="component" value="Unassembled WGS sequence"/>
</dbReference>
<dbReference type="EMBL" id="BSDS01000001">
    <property type="protein sequence ID" value="GLI38768.1"/>
    <property type="molecule type" value="Genomic_DNA"/>
</dbReference>
<evidence type="ECO:0000313" key="3">
    <source>
        <dbReference type="EMBL" id="GLI38768.1"/>
    </source>
</evidence>
<keyword evidence="4" id="KW-1185">Reference proteome</keyword>
<dbReference type="AlphaFoldDB" id="A0A9W6G1R8"/>
<accession>A0A9W6G1R8</accession>
<dbReference type="Pfam" id="PF14341">
    <property type="entry name" value="PilX_N"/>
    <property type="match status" value="1"/>
</dbReference>
<evidence type="ECO:0000313" key="4">
    <source>
        <dbReference type="Proteomes" id="UP001144352"/>
    </source>
</evidence>
<keyword evidence="1" id="KW-0472">Membrane</keyword>
<evidence type="ECO:0000256" key="1">
    <source>
        <dbReference type="SAM" id="Phobius"/>
    </source>
</evidence>